<dbReference type="Proteomes" id="UP000295453">
    <property type="component" value="Unassembled WGS sequence"/>
</dbReference>
<reference evidence="1 2" key="1">
    <citation type="submission" date="2019-03" db="EMBL/GenBank/DDBJ databases">
        <authorList>
            <person name="Kim M.K.M."/>
        </authorList>
    </citation>
    <scope>NUCLEOTIDE SEQUENCE [LARGE SCALE GENOMIC DNA]</scope>
    <source>
        <strain evidence="1 2">18JY15-6</strain>
    </source>
</reference>
<organism evidence="1 2">
    <name type="scientific">Nocardioides jejuensis</name>
    <dbReference type="NCBI Taxonomy" id="2502782"/>
    <lineage>
        <taxon>Bacteria</taxon>
        <taxon>Bacillati</taxon>
        <taxon>Actinomycetota</taxon>
        <taxon>Actinomycetes</taxon>
        <taxon>Propionibacteriales</taxon>
        <taxon>Nocardioidaceae</taxon>
        <taxon>Nocardioides</taxon>
    </lineage>
</organism>
<dbReference type="EMBL" id="SJZJ01000028">
    <property type="protein sequence ID" value="TCJ21909.1"/>
    <property type="molecule type" value="Genomic_DNA"/>
</dbReference>
<dbReference type="AlphaFoldDB" id="A0A4R1BVA6"/>
<dbReference type="OrthoDB" id="3775603at2"/>
<evidence type="ECO:0000313" key="2">
    <source>
        <dbReference type="Proteomes" id="UP000295453"/>
    </source>
</evidence>
<name>A0A4R1BVA6_9ACTN</name>
<gene>
    <name evidence="1" type="ORF">EPD65_14075</name>
</gene>
<sequence>MTGTTRRWQRAWVFLAVLAVVVTLGLWPDSPREAAHAAQACGAGDANRATLTTKGGVTLHPCLSKVTTVMNIPRTQTSSLGCGTLFLQPCYQTKWQITAVSKTSGQTLKYADGSTESGLYRLTFQQFQVSSSATLSTTGGAGYTTTLAPDSAAKLGNASGQTIYTDLWVTADSTINLSFLTFSCNDNVRPDNGLWTLADLFIDVSAGGCGMNLKIRYAVTTSSGANGEISGAYSVNLPNTLLTVS</sequence>
<evidence type="ECO:0000313" key="1">
    <source>
        <dbReference type="EMBL" id="TCJ21909.1"/>
    </source>
</evidence>
<keyword evidence="2" id="KW-1185">Reference proteome</keyword>
<protein>
    <submittedName>
        <fullName evidence="1">Uncharacterized protein</fullName>
    </submittedName>
</protein>
<accession>A0A4R1BVA6</accession>
<dbReference type="RefSeq" id="WP_131585219.1">
    <property type="nucleotide sequence ID" value="NZ_SJZJ01000028.1"/>
</dbReference>
<comment type="caution">
    <text evidence="1">The sequence shown here is derived from an EMBL/GenBank/DDBJ whole genome shotgun (WGS) entry which is preliminary data.</text>
</comment>
<proteinExistence type="predicted"/>